<dbReference type="EMBL" id="AE014133">
    <property type="protein sequence ID" value="AAN59515.1"/>
    <property type="molecule type" value="Genomic_DNA"/>
</dbReference>
<keyword evidence="1" id="KW-0472">Membrane</keyword>
<evidence type="ECO:0000313" key="2">
    <source>
        <dbReference type="EMBL" id="AAN59515.1"/>
    </source>
</evidence>
<feature type="transmembrane region" description="Helical" evidence="1">
    <location>
        <begin position="7"/>
        <end position="25"/>
    </location>
</feature>
<protein>
    <recommendedName>
        <fullName evidence="4">Phosphatidate cytidylyltransferase</fullName>
    </recommendedName>
</protein>
<dbReference type="Proteomes" id="UP000002512">
    <property type="component" value="Chromosome"/>
</dbReference>
<evidence type="ECO:0000256" key="1">
    <source>
        <dbReference type="SAM" id="Phobius"/>
    </source>
</evidence>
<name>Q8DSA5_STRMU</name>
<accession>Q8DSA5</accession>
<proteinExistence type="predicted"/>
<dbReference type="STRING" id="210007.SMU_1903c"/>
<feature type="transmembrane region" description="Helical" evidence="1">
    <location>
        <begin position="31"/>
        <end position="49"/>
    </location>
</feature>
<organism evidence="2 3">
    <name type="scientific">Streptococcus mutans serotype c (strain ATCC 700610 / UA159)</name>
    <dbReference type="NCBI Taxonomy" id="210007"/>
    <lineage>
        <taxon>Bacteria</taxon>
        <taxon>Bacillati</taxon>
        <taxon>Bacillota</taxon>
        <taxon>Bacilli</taxon>
        <taxon>Lactobacillales</taxon>
        <taxon>Streptococcaceae</taxon>
        <taxon>Streptococcus</taxon>
    </lineage>
</organism>
<evidence type="ECO:0008006" key="4">
    <source>
        <dbReference type="Google" id="ProtNLM"/>
    </source>
</evidence>
<gene>
    <name evidence="2" type="ordered locus">SMU_1903c</name>
</gene>
<dbReference type="KEGG" id="smu:SMU_1903c"/>
<evidence type="ECO:0000313" key="3">
    <source>
        <dbReference type="Proteomes" id="UP000002512"/>
    </source>
</evidence>
<dbReference type="AlphaFoldDB" id="Q8DSA5"/>
<reference evidence="2 3" key="1">
    <citation type="journal article" date="2002" name="Proc. Natl. Acad. Sci. U.S.A.">
        <title>Genome sequence of Streptococcus mutans UA159, a cariogenic dental pathogen.</title>
        <authorList>
            <person name="Ajdic D."/>
            <person name="McShan W.M."/>
            <person name="McLaughlin R.E."/>
            <person name="Savic G."/>
            <person name="Chang J."/>
            <person name="Carson M.B."/>
            <person name="Primeaux C."/>
            <person name="Tian R."/>
            <person name="Kenton S."/>
            <person name="Jia H."/>
            <person name="Lin S."/>
            <person name="Qian Y."/>
            <person name="Li S."/>
            <person name="Zhu H."/>
            <person name="Najar F."/>
            <person name="Lai H."/>
            <person name="White J."/>
            <person name="Roe B.A."/>
            <person name="Ferretti J.J."/>
        </authorList>
    </citation>
    <scope>NUCLEOTIDE SEQUENCE [LARGE SCALE GENOMIC DNA]</scope>
    <source>
        <strain evidence="3">ATCC 700610 / UA159</strain>
    </source>
</reference>
<keyword evidence="1" id="KW-0812">Transmembrane</keyword>
<keyword evidence="3" id="KW-1185">Reference proteome</keyword>
<keyword evidence="1" id="KW-1133">Transmembrane helix</keyword>
<sequence length="50" mass="5762">MKTTKKLIIVIILTPLAFFLGWLLWPISKYIAVIAFILAMGGNIFEYFLE</sequence>
<dbReference type="HOGENOM" id="CLU_3123272_0_0_9"/>
<dbReference type="OrthoDB" id="9911067at2"/>